<reference evidence="2 3" key="1">
    <citation type="submission" date="2017-11" db="EMBL/GenBank/DDBJ databases">
        <title>Streptomyces carmine sp. nov., a novel actinomycete isolated from Sophora alopecuroides in Xinjiang, China.</title>
        <authorList>
            <person name="Wang Y."/>
            <person name="Luo X."/>
            <person name="Wan C."/>
            <person name="Zhang L."/>
        </authorList>
    </citation>
    <scope>NUCLEOTIDE SEQUENCE [LARGE SCALE GENOMIC DNA]</scope>
    <source>
        <strain evidence="2 3">TRM SA0054</strain>
    </source>
</reference>
<evidence type="ECO:0000256" key="1">
    <source>
        <dbReference type="SAM" id="MobiDB-lite"/>
    </source>
</evidence>
<feature type="compositionally biased region" description="Basic and acidic residues" evidence="1">
    <location>
        <begin position="74"/>
        <end position="85"/>
    </location>
</feature>
<keyword evidence="3" id="KW-1185">Reference proteome</keyword>
<protein>
    <submittedName>
        <fullName evidence="2">Uncharacterized protein</fullName>
    </submittedName>
</protein>
<accession>A0A2M8LVE9</accession>
<evidence type="ECO:0000313" key="3">
    <source>
        <dbReference type="Proteomes" id="UP000230407"/>
    </source>
</evidence>
<organism evidence="2 3">
    <name type="scientific">Streptomyces carminius</name>
    <dbReference type="NCBI Taxonomy" id="2665496"/>
    <lineage>
        <taxon>Bacteria</taxon>
        <taxon>Bacillati</taxon>
        <taxon>Actinomycetota</taxon>
        <taxon>Actinomycetes</taxon>
        <taxon>Kitasatosporales</taxon>
        <taxon>Streptomycetaceae</taxon>
        <taxon>Streptomyces</taxon>
    </lineage>
</organism>
<sequence>MSAAALVVSLVPEDEDSAEVAMRAAKEFGISRETVYSPADHMRHRRHGLSRSRSRLHADGFLEVLTDPPGGPSDRSDIDRQEHRVLPSNYVRSR</sequence>
<evidence type="ECO:0000313" key="2">
    <source>
        <dbReference type="EMBL" id="PJE95925.1"/>
    </source>
</evidence>
<dbReference type="Proteomes" id="UP000230407">
    <property type="component" value="Unassembled WGS sequence"/>
</dbReference>
<dbReference type="AlphaFoldDB" id="A0A2M8LVE9"/>
<dbReference type="EMBL" id="PGGW01000060">
    <property type="protein sequence ID" value="PJE95925.1"/>
    <property type="molecule type" value="Genomic_DNA"/>
</dbReference>
<proteinExistence type="predicted"/>
<comment type="caution">
    <text evidence="2">The sequence shown here is derived from an EMBL/GenBank/DDBJ whole genome shotgun (WGS) entry which is preliminary data.</text>
</comment>
<gene>
    <name evidence="2" type="ORF">CUT44_19110</name>
</gene>
<name>A0A2M8LVE9_9ACTN</name>
<feature type="region of interest" description="Disordered" evidence="1">
    <location>
        <begin position="60"/>
        <end position="94"/>
    </location>
</feature>